<reference evidence="3 4" key="1">
    <citation type="submission" date="2016-11" db="EMBL/GenBank/DDBJ databases">
        <authorList>
            <person name="Jaros S."/>
            <person name="Januszkiewicz K."/>
            <person name="Wedrychowicz H."/>
        </authorList>
    </citation>
    <scope>NUCLEOTIDE SEQUENCE [LARGE SCALE GENOMIC DNA]</scope>
    <source>
        <strain evidence="3 4">DSM 26897</strain>
    </source>
</reference>
<dbReference type="STRING" id="1302690.BUE76_13615"/>
<feature type="transmembrane region" description="Helical" evidence="1">
    <location>
        <begin position="150"/>
        <end position="171"/>
    </location>
</feature>
<keyword evidence="3" id="KW-0808">Transferase</keyword>
<feature type="transmembrane region" description="Helical" evidence="1">
    <location>
        <begin position="309"/>
        <end position="330"/>
    </location>
</feature>
<dbReference type="Gene3D" id="3.40.720.10">
    <property type="entry name" value="Alkaline Phosphatase, subunit A"/>
    <property type="match status" value="1"/>
</dbReference>
<keyword evidence="1" id="KW-0812">Transmembrane</keyword>
<dbReference type="EMBL" id="FQUO01000002">
    <property type="protein sequence ID" value="SHE58705.1"/>
    <property type="molecule type" value="Genomic_DNA"/>
</dbReference>
<feature type="transmembrane region" description="Helical" evidence="1">
    <location>
        <begin position="183"/>
        <end position="202"/>
    </location>
</feature>
<dbReference type="AlphaFoldDB" id="A0A1M4UPW1"/>
<dbReference type="OrthoDB" id="9786870at2"/>
<feature type="transmembrane region" description="Helical" evidence="1">
    <location>
        <begin position="251"/>
        <end position="270"/>
    </location>
</feature>
<feature type="transmembrane region" description="Helical" evidence="1">
    <location>
        <begin position="222"/>
        <end position="239"/>
    </location>
</feature>
<evidence type="ECO:0000256" key="1">
    <source>
        <dbReference type="SAM" id="Phobius"/>
    </source>
</evidence>
<protein>
    <submittedName>
        <fullName evidence="3">Phosphoglycerol transferase MdoB</fullName>
    </submittedName>
</protein>
<dbReference type="Gene3D" id="3.30.1120.10">
    <property type="match status" value="1"/>
</dbReference>
<dbReference type="InterPro" id="IPR017850">
    <property type="entry name" value="Alkaline_phosphatase_core_sf"/>
</dbReference>
<gene>
    <name evidence="3" type="ORF">SAMN05444008_10217</name>
</gene>
<dbReference type="GO" id="GO:0016740">
    <property type="term" value="F:transferase activity"/>
    <property type="evidence" value="ECO:0007669"/>
    <property type="project" value="UniProtKB-KW"/>
</dbReference>
<dbReference type="SUPFAM" id="SSF53649">
    <property type="entry name" value="Alkaline phosphatase-like"/>
    <property type="match status" value="1"/>
</dbReference>
<dbReference type="Pfam" id="PF00884">
    <property type="entry name" value="Sulfatase"/>
    <property type="match status" value="1"/>
</dbReference>
<evidence type="ECO:0000259" key="2">
    <source>
        <dbReference type="Pfam" id="PF00884"/>
    </source>
</evidence>
<name>A0A1M4UPW1_9BACT</name>
<evidence type="ECO:0000313" key="3">
    <source>
        <dbReference type="EMBL" id="SHE58705.1"/>
    </source>
</evidence>
<feature type="transmembrane region" description="Helical" evidence="1">
    <location>
        <begin position="337"/>
        <end position="354"/>
    </location>
</feature>
<dbReference type="PANTHER" id="PTHR43751">
    <property type="entry name" value="SULFATASE"/>
    <property type="match status" value="1"/>
</dbReference>
<keyword evidence="1" id="KW-0472">Membrane</keyword>
<keyword evidence="4" id="KW-1185">Reference proteome</keyword>
<evidence type="ECO:0000313" key="4">
    <source>
        <dbReference type="Proteomes" id="UP000184368"/>
    </source>
</evidence>
<dbReference type="InterPro" id="IPR000917">
    <property type="entry name" value="Sulfatase_N"/>
</dbReference>
<dbReference type="Proteomes" id="UP000184368">
    <property type="component" value="Unassembled WGS sequence"/>
</dbReference>
<feature type="domain" description="Sulfatase N-terminal" evidence="2">
    <location>
        <begin position="417"/>
        <end position="697"/>
    </location>
</feature>
<sequence length="806" mass="91253">MYPLRSLLVYPFFLLSLLLPALVEARHPADSLVRLQVTYHTNKLDALEIVWGLNDWNEPESQLLPAGTKVRDEMAFTPMERKGGVFVAELNLPQGAQLNFYFRAEFNKALSSYRAYDTNEGDLYAIKVGGKALYSIRDKNLGIYAQGFNLLYLAGKILLMALILFSVLYFVNRYKVQPAPVHLFLGAWLSGWLFTMAARAQITHTSLLKPKSFLAALQQDALLLFILGFAGTLLLALTARKIKWQKAVSYLLFALLFFISLVSILNIEVIKQLGTPFNYKWLYYSDFLKESDSKKQAAQVLDGLYIGRLAMLMVAFVLLSKSIQYLAALIPARKLQVFTWVGYLLVLAITLPIFSRHHIAPSRKETPVWAFARSFFEPANLNRIQEMKLPGAVTNYFSDATAARVWQQPGGIDSINNIIVFVSESTPANLVSLYTNEFDATPKLKAWSRFGRVYDNMYVHIPSTGNSMISLVTGVYPMIDYNSALNNGTVWEQSALPTVLNKAGWQTGLFFASDLRYSEMDSFAHRQGFGTIRDRNNMPCKVLAQRKDSTLDVMDDACVVHEYLGWLEGNKGKKNMAVVWTNQTHSPYYSDGKKKFTDKKGSVNQYLNALHHSDSLFGQLMNTLAQSGKLQSTLVVFAADHGEAFGTHDQRSHASRIYEENVRIPLVLIQPRLFRGERDSVIRSMVDLPATIAQVCGLPKPKGWYGKSLFEPLPDSRSFFVSPYTDLLVGTRNGKWKFIYNVDNKDAELYDLQKDPAEKYNLSGRYPEVVKEQSQYVFGWMQQVQKDYSRMVPNNQNNATLQQAAR</sequence>
<dbReference type="InterPro" id="IPR052701">
    <property type="entry name" value="GAG_Ulvan_Degrading_Sulfatases"/>
</dbReference>
<proteinExistence type="predicted"/>
<organism evidence="3 4">
    <name type="scientific">Cnuella takakiae</name>
    <dbReference type="NCBI Taxonomy" id="1302690"/>
    <lineage>
        <taxon>Bacteria</taxon>
        <taxon>Pseudomonadati</taxon>
        <taxon>Bacteroidota</taxon>
        <taxon>Chitinophagia</taxon>
        <taxon>Chitinophagales</taxon>
        <taxon>Chitinophagaceae</taxon>
        <taxon>Cnuella</taxon>
    </lineage>
</organism>
<dbReference type="PANTHER" id="PTHR43751:SF3">
    <property type="entry name" value="SULFATASE N-TERMINAL DOMAIN-CONTAINING PROTEIN"/>
    <property type="match status" value="1"/>
</dbReference>
<accession>A0A1M4UPW1</accession>
<dbReference type="RefSeq" id="WP_143157183.1">
    <property type="nucleotide sequence ID" value="NZ_FQUO01000002.1"/>
</dbReference>
<keyword evidence="1" id="KW-1133">Transmembrane helix</keyword>